<dbReference type="GO" id="GO:0016787">
    <property type="term" value="F:hydrolase activity"/>
    <property type="evidence" value="ECO:0007669"/>
    <property type="project" value="UniProtKB-KW"/>
</dbReference>
<proteinExistence type="predicted"/>
<dbReference type="GO" id="GO:0004521">
    <property type="term" value="F:RNA endonuclease activity"/>
    <property type="evidence" value="ECO:0007669"/>
    <property type="project" value="InterPro"/>
</dbReference>
<evidence type="ECO:0000256" key="1">
    <source>
        <dbReference type="ARBA" id="ARBA00022722"/>
    </source>
</evidence>
<dbReference type="AlphaFoldDB" id="A0A1I0X1I6"/>
<gene>
    <name evidence="5" type="ORF">SAMN05192575_10275</name>
</gene>
<dbReference type="Proteomes" id="UP000199113">
    <property type="component" value="Unassembled WGS sequence"/>
</dbReference>
<dbReference type="InterPro" id="IPR000026">
    <property type="entry name" value="N1-like"/>
</dbReference>
<name>A0A1I0X1I6_9ACTN</name>
<sequence>MAATAGRQRYRLLVLLASAVILLVWMFVPADQDGADTSGGATATSSDPSSSPPPYTPSGDQPTTFPSTPPAAADPDSGLPVVRLTDLPPEAALTLELIDDGGPFPEDRDGVTFRNDEELLPDQPVGYYREYTVPTPGSDDRGARRIVAGDDGELYYTGDHYSSFARIERTS</sequence>
<dbReference type="SUPFAM" id="SSF53933">
    <property type="entry name" value="Microbial ribonucleases"/>
    <property type="match status" value="1"/>
</dbReference>
<feature type="compositionally biased region" description="Low complexity" evidence="3">
    <location>
        <begin position="57"/>
        <end position="77"/>
    </location>
</feature>
<dbReference type="STRING" id="748909.SAMN05192575_10275"/>
<dbReference type="Pfam" id="PF00545">
    <property type="entry name" value="Ribonuclease"/>
    <property type="match status" value="1"/>
</dbReference>
<evidence type="ECO:0000313" key="6">
    <source>
        <dbReference type="Proteomes" id="UP000199113"/>
    </source>
</evidence>
<keyword evidence="4" id="KW-1133">Transmembrane helix</keyword>
<protein>
    <submittedName>
        <fullName evidence="5">Ribonuclease T1</fullName>
    </submittedName>
</protein>
<dbReference type="EMBL" id="FOKC01000002">
    <property type="protein sequence ID" value="SFA94855.1"/>
    <property type="molecule type" value="Genomic_DNA"/>
</dbReference>
<accession>A0A1I0X1I6</accession>
<keyword evidence="4" id="KW-0812">Transmembrane</keyword>
<evidence type="ECO:0000256" key="4">
    <source>
        <dbReference type="SAM" id="Phobius"/>
    </source>
</evidence>
<dbReference type="RefSeq" id="WP_231263274.1">
    <property type="nucleotide sequence ID" value="NZ_FOKC01000002.1"/>
</dbReference>
<evidence type="ECO:0000313" key="5">
    <source>
        <dbReference type="EMBL" id="SFA94855.1"/>
    </source>
</evidence>
<dbReference type="InterPro" id="IPR016191">
    <property type="entry name" value="Ribonuclease/ribotoxin"/>
</dbReference>
<dbReference type="Gene3D" id="3.10.450.30">
    <property type="entry name" value="Microbial ribonucleases"/>
    <property type="match status" value="1"/>
</dbReference>
<feature type="region of interest" description="Disordered" evidence="3">
    <location>
        <begin position="36"/>
        <end position="83"/>
    </location>
</feature>
<evidence type="ECO:0000256" key="3">
    <source>
        <dbReference type="SAM" id="MobiDB-lite"/>
    </source>
</evidence>
<evidence type="ECO:0000256" key="2">
    <source>
        <dbReference type="ARBA" id="ARBA00022801"/>
    </source>
</evidence>
<keyword evidence="1" id="KW-0540">Nuclease</keyword>
<organism evidence="5 6">
    <name type="scientific">Nocardioides alpinus</name>
    <dbReference type="NCBI Taxonomy" id="748909"/>
    <lineage>
        <taxon>Bacteria</taxon>
        <taxon>Bacillati</taxon>
        <taxon>Actinomycetota</taxon>
        <taxon>Actinomycetes</taxon>
        <taxon>Propionibacteriales</taxon>
        <taxon>Nocardioidaceae</taxon>
        <taxon>Nocardioides</taxon>
    </lineage>
</organism>
<dbReference type="GO" id="GO:0003723">
    <property type="term" value="F:RNA binding"/>
    <property type="evidence" value="ECO:0007669"/>
    <property type="project" value="InterPro"/>
</dbReference>
<feature type="transmembrane region" description="Helical" evidence="4">
    <location>
        <begin position="12"/>
        <end position="28"/>
    </location>
</feature>
<keyword evidence="2" id="KW-0378">Hydrolase</keyword>
<keyword evidence="4" id="KW-0472">Membrane</keyword>
<reference evidence="5" key="1">
    <citation type="submission" date="2016-10" db="EMBL/GenBank/DDBJ databases">
        <authorList>
            <person name="de Groot N.N."/>
        </authorList>
    </citation>
    <scope>NUCLEOTIDE SEQUENCE [LARGE SCALE GENOMIC DNA]</scope>
    <source>
        <strain evidence="5">CGMCC 1.10697</strain>
    </source>
</reference>
<feature type="compositionally biased region" description="Low complexity" evidence="3">
    <location>
        <begin position="36"/>
        <end position="49"/>
    </location>
</feature>